<sequence>MNDRSPLFLAIALAAAVSQAPAQERPSQAYADVTTTHVPPGPDMHAVDATMIDADGDGDLDVAVAVERGPNALYLNDGKGRLSWKPGAFDATPHDNEHVASADFNGDGHPDLVFVAEEDEVHALYFGDGRGGFTDMSARLPRGSQGNAVAAGDVNGDGLPDIVVGNTAEDKSKPARDFLWLNDPARPGHFVDVSSTHLPANDAHTQDIALADMNGDGHPDLVLANQSPPNRLLLNDGRGRFTDASDRLELKVPLETREVHVFDANGDGHPDIAFFNLTSNNHGWDKDPQTRLLVNDGKGRFRDESERRLPRHRFSSWGGTIVDVDRDGDPDILVSAIQVPGFVPLQVRAWRNDGRGNFEDATLDIVPSATVGRSWSMAQGDLDGDDKPDVFIGGWRSQARLLLTDTAILEPSRPAPTPLRQD</sequence>
<dbReference type="Pfam" id="PF13517">
    <property type="entry name" value="FG-GAP_3"/>
    <property type="match status" value="4"/>
</dbReference>
<feature type="signal peptide" evidence="2">
    <location>
        <begin position="1"/>
        <end position="22"/>
    </location>
</feature>
<dbReference type="InterPro" id="IPR013517">
    <property type="entry name" value="FG-GAP"/>
</dbReference>
<dbReference type="Gene3D" id="2.130.10.130">
    <property type="entry name" value="Integrin alpha, N-terminal"/>
    <property type="match status" value="2"/>
</dbReference>
<evidence type="ECO:0000313" key="3">
    <source>
        <dbReference type="EMBL" id="PPT77550.1"/>
    </source>
</evidence>
<dbReference type="SUPFAM" id="SSF69318">
    <property type="entry name" value="Integrin alpha N-terminal domain"/>
    <property type="match status" value="2"/>
</dbReference>
<evidence type="ECO:0000313" key="4">
    <source>
        <dbReference type="Proteomes" id="UP000238270"/>
    </source>
</evidence>
<comment type="caution">
    <text evidence="3">The sequence shown here is derived from an EMBL/GenBank/DDBJ whole genome shotgun (WGS) entry which is preliminary data.</text>
</comment>
<dbReference type="PANTHER" id="PTHR46580">
    <property type="entry name" value="SENSOR KINASE-RELATED"/>
    <property type="match status" value="1"/>
</dbReference>
<proteinExistence type="predicted"/>
<dbReference type="RefSeq" id="WP_104597337.1">
    <property type="nucleotide sequence ID" value="NZ_MIGV01000004.1"/>
</dbReference>
<evidence type="ECO:0008006" key="5">
    <source>
        <dbReference type="Google" id="ProtNLM"/>
    </source>
</evidence>
<accession>A0A2S6Z7I1</accession>
<evidence type="ECO:0000256" key="2">
    <source>
        <dbReference type="SAM" id="SignalP"/>
    </source>
</evidence>
<dbReference type="PANTHER" id="PTHR46580:SF4">
    <property type="entry name" value="ATP_GTP-BINDING PROTEIN"/>
    <property type="match status" value="1"/>
</dbReference>
<dbReference type="InterPro" id="IPR028994">
    <property type="entry name" value="Integrin_alpha_N"/>
</dbReference>
<reference evidence="3 4" key="1">
    <citation type="submission" date="2016-08" db="EMBL/GenBank/DDBJ databases">
        <title>Evolution of the type three secretion system and type three effector repertoires in Xanthomonas.</title>
        <authorList>
            <person name="Merda D."/>
            <person name="Briand M."/>
            <person name="Bosis E."/>
            <person name="Rousseau C."/>
            <person name="Portier P."/>
            <person name="Jacques M.-A."/>
            <person name="Fischer-Le Saux M."/>
        </authorList>
    </citation>
    <scope>NUCLEOTIDE SEQUENCE [LARGE SCALE GENOMIC DNA]</scope>
    <source>
        <strain evidence="3 4">CFBP 3122</strain>
    </source>
</reference>
<dbReference type="AlphaFoldDB" id="A0A2S6Z7I1"/>
<evidence type="ECO:0000256" key="1">
    <source>
        <dbReference type="ARBA" id="ARBA00022729"/>
    </source>
</evidence>
<protein>
    <recommendedName>
        <fullName evidence="5">VCBS repeat-containing protein</fullName>
    </recommendedName>
</protein>
<dbReference type="EMBL" id="MIGV01000004">
    <property type="protein sequence ID" value="PPT77550.1"/>
    <property type="molecule type" value="Genomic_DNA"/>
</dbReference>
<feature type="chain" id="PRO_5015559326" description="VCBS repeat-containing protein" evidence="2">
    <location>
        <begin position="23"/>
        <end position="422"/>
    </location>
</feature>
<gene>
    <name evidence="3" type="ORF">XaplCFBP3122_06225</name>
</gene>
<keyword evidence="1 2" id="KW-0732">Signal</keyword>
<organism evidence="3 4">
    <name type="scientific">Xanthomonas arboricola pv. populi</name>
    <dbReference type="NCBI Taxonomy" id="487823"/>
    <lineage>
        <taxon>Bacteria</taxon>
        <taxon>Pseudomonadati</taxon>
        <taxon>Pseudomonadota</taxon>
        <taxon>Gammaproteobacteria</taxon>
        <taxon>Lysobacterales</taxon>
        <taxon>Lysobacteraceae</taxon>
        <taxon>Xanthomonas</taxon>
    </lineage>
</organism>
<name>A0A2S6Z7I1_9XANT</name>
<dbReference type="Proteomes" id="UP000238270">
    <property type="component" value="Unassembled WGS sequence"/>
</dbReference>